<dbReference type="Proteomes" id="UP000168428">
    <property type="component" value="Segment"/>
</dbReference>
<reference evidence="2 3" key="1">
    <citation type="journal article" date="2014" name="Vet. Microbiol.">
        <title>Malignant catarrhal fever in American bison (Bison bison) experimentally infected with alcelaphine herpesvirus 2.</title>
        <authorList>
            <person name="Taus N.S."/>
            <person name="O'Toole D."/>
            <person name="Herndon D.R."/>
            <person name="Cunha C.W."/>
            <person name="Warg J.V."/>
            <person name="Seal B.S."/>
            <person name="Brooking A."/>
            <person name="Li H."/>
        </authorList>
    </citation>
    <scope>NUCLEOTIDE SEQUENCE [LARGE SCALE GENOMIC DNA]</scope>
    <source>
        <strain evidence="2">Topi-AlHV-2</strain>
    </source>
</reference>
<organism evidence="2 3">
    <name type="scientific">Alcelaphine gammaherpesvirus 2</name>
    <dbReference type="NCBI Taxonomy" id="138184"/>
    <lineage>
        <taxon>Viruses</taxon>
        <taxon>Duplodnaviria</taxon>
        <taxon>Heunggongvirae</taxon>
        <taxon>Peploviricota</taxon>
        <taxon>Herviviricetes</taxon>
        <taxon>Herpesvirales</taxon>
        <taxon>Orthoherpesviridae</taxon>
        <taxon>Gammaherpesvirinae</taxon>
        <taxon>Macavirus</taxon>
        <taxon>Macavirus alcelaphinegamma2</taxon>
    </lineage>
</organism>
<dbReference type="RefSeq" id="YP_009044401.1">
    <property type="nucleotide sequence ID" value="NC_024382.1"/>
</dbReference>
<sequence length="275" mass="31176">MSTNPATNREPFDILGRYVSAGPDFSPGVRALLFKLLRGKSLNTLTPEELRFSHLVISKMYELSLNVFLLREAVANCGVTDAVILERKVPVEFWKILLDGCLTMGVTEDMLLSETGRSQLWLHLNKNPQLLRGLTQYVLSRLGLRQHVHVHPQNLLDGNFLYNLGSVFSCRLLMVAAFCLQFWGRPEVEPWVRTFLTKIYVLYLIVLGAVRVNFSVFELSAQNGYCGVLEAVCSDLMALTGHEGGGPQERQWHEWLDYLFIFNNNVKLHNSDCDG</sequence>
<protein>
    <submittedName>
        <fullName evidence="2">Orf18</fullName>
    </submittedName>
</protein>
<gene>
    <name evidence="2" type="ORF">ALHV2gp15</name>
</gene>
<evidence type="ECO:0000313" key="2">
    <source>
        <dbReference type="EMBL" id="AIA62055.1"/>
    </source>
</evidence>
<evidence type="ECO:0000313" key="3">
    <source>
        <dbReference type="Proteomes" id="UP000168428"/>
    </source>
</evidence>
<dbReference type="Pfam" id="PF03049">
    <property type="entry name" value="Herpes_UL79"/>
    <property type="match status" value="1"/>
</dbReference>
<comment type="similarity">
    <text evidence="1">Belongs to the herpesviridae UL79 family.</text>
</comment>
<accession>A0A068AAK3</accession>
<evidence type="ECO:0000256" key="1">
    <source>
        <dbReference type="ARBA" id="ARBA00005714"/>
    </source>
</evidence>
<dbReference type="KEGG" id="vg:19735493"/>
<dbReference type="OrthoDB" id="9235at10239"/>
<dbReference type="InterPro" id="IPR004290">
    <property type="entry name" value="Herpes_UL79"/>
</dbReference>
<name>A0A068AAK3_9GAMA</name>
<dbReference type="EMBL" id="KF274499">
    <property type="protein sequence ID" value="AIA62055.1"/>
    <property type="molecule type" value="Genomic_DNA"/>
</dbReference>
<dbReference type="GeneID" id="19735493"/>
<keyword evidence="3" id="KW-1185">Reference proteome</keyword>
<proteinExistence type="inferred from homology"/>